<organism evidence="4 5">
    <name type="scientific">Agaricus bisporus var. burnettii</name>
    <dbReference type="NCBI Taxonomy" id="192524"/>
    <lineage>
        <taxon>Eukaryota</taxon>
        <taxon>Fungi</taxon>
        <taxon>Dikarya</taxon>
        <taxon>Basidiomycota</taxon>
        <taxon>Agaricomycotina</taxon>
        <taxon>Agaricomycetes</taxon>
        <taxon>Agaricomycetidae</taxon>
        <taxon>Agaricales</taxon>
        <taxon>Agaricineae</taxon>
        <taxon>Agaricaceae</taxon>
        <taxon>Agaricus</taxon>
    </lineage>
</organism>
<feature type="domain" description="Tyrosine-protein phosphatase" evidence="2">
    <location>
        <begin position="59"/>
        <end position="377"/>
    </location>
</feature>
<dbReference type="EMBL" id="JABXXO010000001">
    <property type="protein sequence ID" value="KAF7784238.1"/>
    <property type="molecule type" value="Genomic_DNA"/>
</dbReference>
<reference evidence="4 5" key="1">
    <citation type="journal article" name="Sci. Rep.">
        <title>Telomere-to-telomere assembled and centromere annotated genomes of the two main subspecies of the button mushroom Agaricus bisporus reveal especially polymorphic chromosome ends.</title>
        <authorList>
            <person name="Sonnenberg A.S.M."/>
            <person name="Sedaghat-Telgerd N."/>
            <person name="Lavrijssen B."/>
            <person name="Ohm R.A."/>
            <person name="Hendrickx P.M."/>
            <person name="Scholtmeijer K."/>
            <person name="Baars J.J.P."/>
            <person name="van Peer A."/>
        </authorList>
    </citation>
    <scope>NUCLEOTIDE SEQUENCE [LARGE SCALE GENOMIC DNA]</scope>
    <source>
        <strain evidence="4 5">H119_p4</strain>
    </source>
</reference>
<dbReference type="SUPFAM" id="SSF52799">
    <property type="entry name" value="(Phosphotyrosine protein) phosphatases II"/>
    <property type="match status" value="1"/>
</dbReference>
<dbReference type="InterPro" id="IPR050348">
    <property type="entry name" value="Protein-Tyr_Phosphatase"/>
</dbReference>
<dbReference type="PANTHER" id="PTHR19134:SF449">
    <property type="entry name" value="TYROSINE-PROTEIN PHOSPHATASE 1"/>
    <property type="match status" value="1"/>
</dbReference>
<evidence type="ECO:0008006" key="6">
    <source>
        <dbReference type="Google" id="ProtNLM"/>
    </source>
</evidence>
<dbReference type="InterPro" id="IPR003595">
    <property type="entry name" value="Tyr_Pase_cat"/>
</dbReference>
<feature type="domain" description="Tyrosine specific protein phosphatases" evidence="3">
    <location>
        <begin position="256"/>
        <end position="368"/>
    </location>
</feature>
<proteinExistence type="inferred from homology"/>
<comment type="caution">
    <text evidence="4">The sequence shown here is derived from an EMBL/GenBank/DDBJ whole genome shotgun (WGS) entry which is preliminary data.</text>
</comment>
<dbReference type="Proteomes" id="UP000629468">
    <property type="component" value="Unassembled WGS sequence"/>
</dbReference>
<evidence type="ECO:0000313" key="5">
    <source>
        <dbReference type="Proteomes" id="UP000629468"/>
    </source>
</evidence>
<dbReference type="InterPro" id="IPR029021">
    <property type="entry name" value="Prot-tyrosine_phosphatase-like"/>
</dbReference>
<dbReference type="PROSITE" id="PS50056">
    <property type="entry name" value="TYR_PHOSPHATASE_2"/>
    <property type="match status" value="1"/>
</dbReference>
<dbReference type="GO" id="GO:0004725">
    <property type="term" value="F:protein tyrosine phosphatase activity"/>
    <property type="evidence" value="ECO:0007669"/>
    <property type="project" value="InterPro"/>
</dbReference>
<accession>A0A8H7KKQ4</accession>
<dbReference type="InterPro" id="IPR000242">
    <property type="entry name" value="PTP_cat"/>
</dbReference>
<evidence type="ECO:0000259" key="2">
    <source>
        <dbReference type="PROSITE" id="PS50055"/>
    </source>
</evidence>
<dbReference type="CDD" id="cd00047">
    <property type="entry name" value="PTPc"/>
    <property type="match status" value="1"/>
</dbReference>
<sequence length="381" mass="42617">MPPSLPPWLSRAYSVSNIDLVLKTLAERESQRDNFRYQAQISPPSPGKASSNHYSVVAANMQHNVQYNRYRDIVPYDRTRAIVHSDSGDRYLNANWVLESCGHKWWIATQAPLPTTAHAFFSLIMQPVTNPHASLPHDTSYIRTVVQLTRNVEMGRTKAHVYFPSQVGESIVIPPEQGLPLLPLKVTLLQTRSHEDAQCIQSTVAIRPIDSSTANIGAGENIRYDGDDKQYIFQHLMYTAWPDHGVPEDKDRDSLLAFLKLVDRTNRDTSLCNYPSMAVPTSQIDPDPPMIVGCSAGIGRTGTFIALSSLLRQTKFLPPAVNPTPPSVISPSPLDAFPVALAWDLVAVEIDFLREQRLRMVERPEQILLVYEILIAVSQNT</sequence>
<evidence type="ECO:0000256" key="1">
    <source>
        <dbReference type="ARBA" id="ARBA00009649"/>
    </source>
</evidence>
<dbReference type="InterPro" id="IPR000387">
    <property type="entry name" value="Tyr_Pase_dom"/>
</dbReference>
<evidence type="ECO:0000259" key="3">
    <source>
        <dbReference type="PROSITE" id="PS50056"/>
    </source>
</evidence>
<dbReference type="AlphaFoldDB" id="A0A8H7KKQ4"/>
<dbReference type="SMART" id="SM00404">
    <property type="entry name" value="PTPc_motif"/>
    <property type="match status" value="1"/>
</dbReference>
<dbReference type="PROSITE" id="PS50055">
    <property type="entry name" value="TYR_PHOSPHATASE_PTP"/>
    <property type="match status" value="1"/>
</dbReference>
<dbReference type="PANTHER" id="PTHR19134">
    <property type="entry name" value="RECEPTOR-TYPE TYROSINE-PROTEIN PHOSPHATASE"/>
    <property type="match status" value="1"/>
</dbReference>
<protein>
    <recommendedName>
        <fullName evidence="6">Phosphatases II</fullName>
    </recommendedName>
</protein>
<dbReference type="PRINTS" id="PR00700">
    <property type="entry name" value="PRTYPHPHTASE"/>
</dbReference>
<dbReference type="Pfam" id="PF00102">
    <property type="entry name" value="Y_phosphatase"/>
    <property type="match status" value="1"/>
</dbReference>
<dbReference type="SMART" id="SM00194">
    <property type="entry name" value="PTPc"/>
    <property type="match status" value="1"/>
</dbReference>
<name>A0A8H7KKQ4_AGABI</name>
<evidence type="ECO:0000313" key="4">
    <source>
        <dbReference type="EMBL" id="KAF7784238.1"/>
    </source>
</evidence>
<gene>
    <name evidence="4" type="ORF">Agabi119p4_403</name>
</gene>
<comment type="similarity">
    <text evidence="1">Belongs to the protein-tyrosine phosphatase family. Non-receptor class subfamily.</text>
</comment>
<dbReference type="Gene3D" id="3.90.190.10">
    <property type="entry name" value="Protein tyrosine phosphatase superfamily"/>
    <property type="match status" value="1"/>
</dbReference>